<dbReference type="GO" id="GO:0000981">
    <property type="term" value="F:DNA-binding transcription factor activity, RNA polymerase II-specific"/>
    <property type="evidence" value="ECO:0007669"/>
    <property type="project" value="InterPro"/>
</dbReference>
<keyword evidence="2 5" id="KW-0238">DNA-binding</keyword>
<sequence>MPVTNFSIAVLMGDVEDKEIRLGSENVDQPSQNANDNELLHHIKGNTHVNKTTPSSNKNSDEKRDANIELRETTTFQRKRTSFSRLQQRMLEAKFQRAPYLTIQERNNLANFLELNSRQVKVWFQNRRNKWKRENRGQLLIQPSLEMKSYGTAVALENCFSCVMYNPYAHLYLKSGK</sequence>
<keyword evidence="9" id="KW-1185">Reference proteome</keyword>
<dbReference type="Proteomes" id="UP001152795">
    <property type="component" value="Unassembled WGS sequence"/>
</dbReference>
<dbReference type="SMART" id="SM00389">
    <property type="entry name" value="HOX"/>
    <property type="match status" value="1"/>
</dbReference>
<evidence type="ECO:0000256" key="3">
    <source>
        <dbReference type="ARBA" id="ARBA00023155"/>
    </source>
</evidence>
<dbReference type="InterPro" id="IPR020479">
    <property type="entry name" value="HD_metazoa"/>
</dbReference>
<keyword evidence="4 5" id="KW-0539">Nucleus</keyword>
<dbReference type="Gene3D" id="1.10.10.60">
    <property type="entry name" value="Homeodomain-like"/>
    <property type="match status" value="1"/>
</dbReference>
<evidence type="ECO:0000313" key="9">
    <source>
        <dbReference type="Proteomes" id="UP001152795"/>
    </source>
</evidence>
<proteinExistence type="predicted"/>
<dbReference type="PROSITE" id="PS50071">
    <property type="entry name" value="HOMEOBOX_2"/>
    <property type="match status" value="1"/>
</dbReference>
<keyword evidence="3 5" id="KW-0371">Homeobox</keyword>
<protein>
    <submittedName>
        <fullName evidence="8">Homeobox unplugged-like</fullName>
    </submittedName>
</protein>
<evidence type="ECO:0000256" key="1">
    <source>
        <dbReference type="ARBA" id="ARBA00004123"/>
    </source>
</evidence>
<organism evidence="8 9">
    <name type="scientific">Paramuricea clavata</name>
    <name type="common">Red gorgonian</name>
    <name type="synonym">Violescent sea-whip</name>
    <dbReference type="NCBI Taxonomy" id="317549"/>
    <lineage>
        <taxon>Eukaryota</taxon>
        <taxon>Metazoa</taxon>
        <taxon>Cnidaria</taxon>
        <taxon>Anthozoa</taxon>
        <taxon>Octocorallia</taxon>
        <taxon>Malacalcyonacea</taxon>
        <taxon>Plexauridae</taxon>
        <taxon>Paramuricea</taxon>
    </lineage>
</organism>
<dbReference type="SUPFAM" id="SSF46689">
    <property type="entry name" value="Homeodomain-like"/>
    <property type="match status" value="1"/>
</dbReference>
<evidence type="ECO:0000256" key="5">
    <source>
        <dbReference type="PROSITE-ProRule" id="PRU00108"/>
    </source>
</evidence>
<dbReference type="PANTHER" id="PTHR24340:SF37">
    <property type="entry name" value="HOMEOBOX PROTEIN SLOU"/>
    <property type="match status" value="1"/>
</dbReference>
<evidence type="ECO:0000256" key="2">
    <source>
        <dbReference type="ARBA" id="ARBA00023125"/>
    </source>
</evidence>
<dbReference type="InterPro" id="IPR017970">
    <property type="entry name" value="Homeobox_CS"/>
</dbReference>
<dbReference type="AlphaFoldDB" id="A0A7D9DN79"/>
<reference evidence="8" key="1">
    <citation type="submission" date="2020-04" db="EMBL/GenBank/DDBJ databases">
        <authorList>
            <person name="Alioto T."/>
            <person name="Alioto T."/>
            <person name="Gomez Garrido J."/>
        </authorList>
    </citation>
    <scope>NUCLEOTIDE SEQUENCE</scope>
    <source>
        <strain evidence="8">A484AB</strain>
    </source>
</reference>
<dbReference type="GO" id="GO:0030154">
    <property type="term" value="P:cell differentiation"/>
    <property type="evidence" value="ECO:0007669"/>
    <property type="project" value="TreeGrafter"/>
</dbReference>
<dbReference type="GO" id="GO:0000978">
    <property type="term" value="F:RNA polymerase II cis-regulatory region sequence-specific DNA binding"/>
    <property type="evidence" value="ECO:0007669"/>
    <property type="project" value="TreeGrafter"/>
</dbReference>
<comment type="subcellular location">
    <subcellularLocation>
        <location evidence="1 5 6">Nucleus</location>
    </subcellularLocation>
</comment>
<evidence type="ECO:0000256" key="4">
    <source>
        <dbReference type="ARBA" id="ARBA00023242"/>
    </source>
</evidence>
<feature type="DNA-binding region" description="Homeobox" evidence="5">
    <location>
        <begin position="76"/>
        <end position="135"/>
    </location>
</feature>
<dbReference type="OrthoDB" id="6159439at2759"/>
<dbReference type="PANTHER" id="PTHR24340">
    <property type="entry name" value="HOMEOBOX PROTEIN NKX"/>
    <property type="match status" value="1"/>
</dbReference>
<evidence type="ECO:0000256" key="7">
    <source>
        <dbReference type="SAM" id="MobiDB-lite"/>
    </source>
</evidence>
<evidence type="ECO:0000256" key="6">
    <source>
        <dbReference type="RuleBase" id="RU000682"/>
    </source>
</evidence>
<dbReference type="Pfam" id="PF00046">
    <property type="entry name" value="Homeodomain"/>
    <property type="match status" value="1"/>
</dbReference>
<feature type="compositionally biased region" description="Polar residues" evidence="7">
    <location>
        <begin position="47"/>
        <end position="58"/>
    </location>
</feature>
<gene>
    <name evidence="8" type="ORF">PACLA_8A075565</name>
</gene>
<evidence type="ECO:0000313" key="8">
    <source>
        <dbReference type="EMBL" id="CAB3990074.1"/>
    </source>
</evidence>
<dbReference type="GO" id="GO:0005634">
    <property type="term" value="C:nucleus"/>
    <property type="evidence" value="ECO:0007669"/>
    <property type="project" value="UniProtKB-SubCell"/>
</dbReference>
<name>A0A7D9DN79_PARCT</name>
<comment type="caution">
    <text evidence="8">The sequence shown here is derived from an EMBL/GenBank/DDBJ whole genome shotgun (WGS) entry which is preliminary data.</text>
</comment>
<accession>A0A7D9DN79</accession>
<feature type="region of interest" description="Disordered" evidence="7">
    <location>
        <begin position="44"/>
        <end position="66"/>
    </location>
</feature>
<dbReference type="PROSITE" id="PS00027">
    <property type="entry name" value="HOMEOBOX_1"/>
    <property type="match status" value="1"/>
</dbReference>
<dbReference type="InterPro" id="IPR050394">
    <property type="entry name" value="Homeobox_NK-like"/>
</dbReference>
<dbReference type="InterPro" id="IPR009057">
    <property type="entry name" value="Homeodomain-like_sf"/>
</dbReference>
<dbReference type="InterPro" id="IPR001356">
    <property type="entry name" value="HD"/>
</dbReference>
<dbReference type="EMBL" id="CACRXK020001596">
    <property type="protein sequence ID" value="CAB3990074.1"/>
    <property type="molecule type" value="Genomic_DNA"/>
</dbReference>
<dbReference type="PRINTS" id="PR00024">
    <property type="entry name" value="HOMEOBOX"/>
</dbReference>
<dbReference type="CDD" id="cd00086">
    <property type="entry name" value="homeodomain"/>
    <property type="match status" value="1"/>
</dbReference>